<name>A0A9P9IHX9_9PLEO</name>
<dbReference type="OrthoDB" id="265717at2759"/>
<gene>
    <name evidence="1" type="ORF">B0J11DRAFT_532154</name>
</gene>
<evidence type="ECO:0000313" key="1">
    <source>
        <dbReference type="EMBL" id="KAH7122718.1"/>
    </source>
</evidence>
<accession>A0A9P9IHX9</accession>
<dbReference type="PANTHER" id="PTHR40257:SF1">
    <property type="entry name" value="DUF1330 DOMAIN-CONTAINING PROTEIN"/>
    <property type="match status" value="1"/>
</dbReference>
<evidence type="ECO:0000313" key="2">
    <source>
        <dbReference type="Proteomes" id="UP000700596"/>
    </source>
</evidence>
<sequence>MPLCTLYLLSLHTGVPNALSNFLSALRSSPLSPLVISRVIRWIILPTQISTDILLAQNIHWDVLVILPNTDDLPADIVQHIQHQFTVTAGIPSRLLKDFHTKNQNLLHPNPNTIPKLSGALENPKIAGSSQGLELSPELQSWIQSFTSTSTPESRGAVSMLNLLSFKPDMKSSYLKYGSAFAESIGSKRGGNAKLVGTVVDVDGTRKEEEDGGWNEMALAHYPSILHFADMLGSEDYQRVNQKYRVPSLRDTLILCTSEVGIDGANGGGGSKL</sequence>
<keyword evidence="2" id="KW-1185">Reference proteome</keyword>
<comment type="caution">
    <text evidence="1">The sequence shown here is derived from an EMBL/GenBank/DDBJ whole genome shotgun (WGS) entry which is preliminary data.</text>
</comment>
<dbReference type="Proteomes" id="UP000700596">
    <property type="component" value="Unassembled WGS sequence"/>
</dbReference>
<dbReference type="AlphaFoldDB" id="A0A9P9IHX9"/>
<dbReference type="EMBL" id="JAGMWT010000009">
    <property type="protein sequence ID" value="KAH7122718.1"/>
    <property type="molecule type" value="Genomic_DNA"/>
</dbReference>
<protein>
    <submittedName>
        <fullName evidence="1">Uncharacterized protein</fullName>
    </submittedName>
</protein>
<dbReference type="PANTHER" id="PTHR40257">
    <property type="match status" value="1"/>
</dbReference>
<proteinExistence type="predicted"/>
<reference evidence="1" key="1">
    <citation type="journal article" date="2021" name="Nat. Commun.">
        <title>Genetic determinants of endophytism in the Arabidopsis root mycobiome.</title>
        <authorList>
            <person name="Mesny F."/>
            <person name="Miyauchi S."/>
            <person name="Thiergart T."/>
            <person name="Pickel B."/>
            <person name="Atanasova L."/>
            <person name="Karlsson M."/>
            <person name="Huettel B."/>
            <person name="Barry K.W."/>
            <person name="Haridas S."/>
            <person name="Chen C."/>
            <person name="Bauer D."/>
            <person name="Andreopoulos W."/>
            <person name="Pangilinan J."/>
            <person name="LaButti K."/>
            <person name="Riley R."/>
            <person name="Lipzen A."/>
            <person name="Clum A."/>
            <person name="Drula E."/>
            <person name="Henrissat B."/>
            <person name="Kohler A."/>
            <person name="Grigoriev I.V."/>
            <person name="Martin F.M."/>
            <person name="Hacquard S."/>
        </authorList>
    </citation>
    <scope>NUCLEOTIDE SEQUENCE</scope>
    <source>
        <strain evidence="1">MPI-CAGE-CH-0243</strain>
    </source>
</reference>
<dbReference type="Gene3D" id="3.30.70.100">
    <property type="match status" value="1"/>
</dbReference>
<organism evidence="1 2">
    <name type="scientific">Dendryphion nanum</name>
    <dbReference type="NCBI Taxonomy" id="256645"/>
    <lineage>
        <taxon>Eukaryota</taxon>
        <taxon>Fungi</taxon>
        <taxon>Dikarya</taxon>
        <taxon>Ascomycota</taxon>
        <taxon>Pezizomycotina</taxon>
        <taxon>Dothideomycetes</taxon>
        <taxon>Pleosporomycetidae</taxon>
        <taxon>Pleosporales</taxon>
        <taxon>Torulaceae</taxon>
        <taxon>Dendryphion</taxon>
    </lineage>
</organism>